<reference evidence="1 2" key="1">
    <citation type="submission" date="2024-04" db="EMBL/GenBank/DDBJ databases">
        <title>Dissimilatory iodate-reducing microorganisms contribute to the enrichment of iodine in groundwater.</title>
        <authorList>
            <person name="Jiang Z."/>
        </authorList>
    </citation>
    <scope>NUCLEOTIDE SEQUENCE [LARGE SCALE GENOMIC DNA]</scope>
    <source>
        <strain evidence="1 2">NCP973</strain>
    </source>
</reference>
<keyword evidence="2" id="KW-1185">Reference proteome</keyword>
<gene>
    <name evidence="1" type="ORF">AADV58_03585</name>
</gene>
<organism evidence="1 2">
    <name type="scientific">Azonexus hydrophilus</name>
    <dbReference type="NCBI Taxonomy" id="418702"/>
    <lineage>
        <taxon>Bacteria</taxon>
        <taxon>Pseudomonadati</taxon>
        <taxon>Pseudomonadota</taxon>
        <taxon>Betaproteobacteria</taxon>
        <taxon>Rhodocyclales</taxon>
        <taxon>Azonexaceae</taxon>
        <taxon>Azonexus</taxon>
    </lineage>
</organism>
<evidence type="ECO:0000313" key="1">
    <source>
        <dbReference type="EMBL" id="WZJ22246.1"/>
    </source>
</evidence>
<accession>A0ABZ2XI23</accession>
<proteinExistence type="predicted"/>
<dbReference type="Proteomes" id="UP001479520">
    <property type="component" value="Chromosome"/>
</dbReference>
<protein>
    <recommendedName>
        <fullName evidence="3">Integrase</fullName>
    </recommendedName>
</protein>
<evidence type="ECO:0008006" key="3">
    <source>
        <dbReference type="Google" id="ProtNLM"/>
    </source>
</evidence>
<dbReference type="EMBL" id="CP151406">
    <property type="protein sequence ID" value="WZJ22246.1"/>
    <property type="molecule type" value="Genomic_DNA"/>
</dbReference>
<evidence type="ECO:0000313" key="2">
    <source>
        <dbReference type="Proteomes" id="UP001479520"/>
    </source>
</evidence>
<name>A0ABZ2XI23_9RHOO</name>
<sequence>MLRKISSALSMPVDAPGLRAVISIANHAVRAYGAVLSAPTAQFIAIVELLEMLKNECEKHFLQCLDPADAPLRRRLIKNSAWALMLEMSRLPVPKGLLVAAGVELAYCLAIGKVFPAGYAKNLRRALGPALDFLPAAAQTKDGEAAWIPHFRKVGRAAIKIFEAAPQPPEPPQSFRDVAIKTLRGTSLLTDTRHRQGVLDHSHLSQLVLVEAAQSLRHAAIAGCDDAVLAVLTFLSGLSLRTTHRIPLAGESDDWVMELDVDEGILRIDLDLVFSNAAHPRDASTHRPAGRIIAKPLPVFLADILTKRLDAAPSALFVHELLPAATCDGKRLALHNDALGIEPSIARFVRSAAGFAIQRGADRLAAAVLANDFGVIPASKLYYCHIERGEVWEVARIIYENLGWGAPAPYSEGMSFGSRVAPTRAAVTDWHATLRNDLELLAPGRNAGIESICSFHNRYAEVCASIAVFCLASRGTARIRLTADALTEDAESILLFDKRVGNLPRPLPVPVNAVVARQAKLWGTHCQALERRLATKGIAPDHELRRRLQAIVKQERVEIFFQVDKELRPRPLSCHQLVRAGSKDYGFDSDFGRHFWELELRRAGVQSTTIDLLLRHQVQGIEGHRSTTDRSLMSSFLEIVTAQERVLTELGVAAHVGLSKK</sequence>
<dbReference type="RefSeq" id="WP_341744116.1">
    <property type="nucleotide sequence ID" value="NZ_CP151406.1"/>
</dbReference>